<dbReference type="PANTHER" id="PTHR24166">
    <property type="entry name" value="ROLLING PEBBLES, ISOFORM B"/>
    <property type="match status" value="1"/>
</dbReference>
<keyword evidence="1" id="KW-0677">Repeat</keyword>
<feature type="repeat" description="ANK" evidence="3">
    <location>
        <begin position="159"/>
        <end position="185"/>
    </location>
</feature>
<feature type="repeat" description="ANK" evidence="3">
    <location>
        <begin position="126"/>
        <end position="158"/>
    </location>
</feature>
<dbReference type="SMART" id="SM00248">
    <property type="entry name" value="ANK"/>
    <property type="match status" value="9"/>
</dbReference>
<dbReference type="SUPFAM" id="SSF48403">
    <property type="entry name" value="Ankyrin repeat"/>
    <property type="match status" value="1"/>
</dbReference>
<dbReference type="InterPro" id="IPR050889">
    <property type="entry name" value="Dendritic_Spine_Reg/Scaffold"/>
</dbReference>
<dbReference type="InterPro" id="IPR036770">
    <property type="entry name" value="Ankyrin_rpt-contain_sf"/>
</dbReference>
<evidence type="ECO:0000256" key="3">
    <source>
        <dbReference type="PROSITE-ProRule" id="PRU00023"/>
    </source>
</evidence>
<accession>A0AAW1IVE1</accession>
<evidence type="ECO:0000256" key="1">
    <source>
        <dbReference type="ARBA" id="ARBA00022737"/>
    </source>
</evidence>
<dbReference type="PANTHER" id="PTHR24166:SF48">
    <property type="entry name" value="PROTEIN VAPYRIN"/>
    <property type="match status" value="1"/>
</dbReference>
<keyword evidence="5" id="KW-1185">Reference proteome</keyword>
<keyword evidence="2 3" id="KW-0040">ANK repeat</keyword>
<dbReference type="Pfam" id="PF13637">
    <property type="entry name" value="Ank_4"/>
    <property type="match status" value="1"/>
</dbReference>
<dbReference type="PRINTS" id="PR01415">
    <property type="entry name" value="ANKYRIN"/>
</dbReference>
<organism evidence="4 5">
    <name type="scientific">Popillia japonica</name>
    <name type="common">Japanese beetle</name>
    <dbReference type="NCBI Taxonomy" id="7064"/>
    <lineage>
        <taxon>Eukaryota</taxon>
        <taxon>Metazoa</taxon>
        <taxon>Ecdysozoa</taxon>
        <taxon>Arthropoda</taxon>
        <taxon>Hexapoda</taxon>
        <taxon>Insecta</taxon>
        <taxon>Pterygota</taxon>
        <taxon>Neoptera</taxon>
        <taxon>Endopterygota</taxon>
        <taxon>Coleoptera</taxon>
        <taxon>Polyphaga</taxon>
        <taxon>Scarabaeiformia</taxon>
        <taxon>Scarabaeidae</taxon>
        <taxon>Rutelinae</taxon>
        <taxon>Popillia</taxon>
    </lineage>
</organism>
<evidence type="ECO:0000313" key="5">
    <source>
        <dbReference type="Proteomes" id="UP001458880"/>
    </source>
</evidence>
<evidence type="ECO:0000256" key="2">
    <source>
        <dbReference type="ARBA" id="ARBA00023043"/>
    </source>
</evidence>
<gene>
    <name evidence="4" type="ORF">QE152_g34024</name>
</gene>
<name>A0AAW1IVE1_POPJA</name>
<dbReference type="EMBL" id="JASPKY010000532">
    <property type="protein sequence ID" value="KAK9693737.1"/>
    <property type="molecule type" value="Genomic_DNA"/>
</dbReference>
<sequence>MTVAAKLTGMLPEVNYIVLDLTKFRSKIELNPLHVAAIYNSREIIYHLLALGADINTEDKFDCTALYHIIIGSTVITTADTESGNRSKYQYSAVTFAISSRRRKNGKRAVVRQLLENGASSNIICRDSSALCLAVLRNNADTVKLLLEHGANPNLPSTFGYTPLHAATRNGCLSIVELLLKYDADPYSKYFNSMTPHDDFSVRNPVTECTTRETLLYISAYTANVKRIRSLTENGVPINSHDNGLNALHLAAASSNIDVVRLLLENKADKRFKGKYFDSGDVLLVTGIWINIKNWNGITPLIIAIRHGFVDIAKMFIKRGAKVNAQDNRGRFSALHCAVFYKYPSIIRMLLEGGNRGRFSALHCAVFYKYPSIIRMLLEGGAEFNALDKRHYTPLHIAVLIGDSSGEQKGVLPSTAALNSKTREGSSLSNGLSLGKMALDPNVTIGEGTGLVMIDVV</sequence>
<evidence type="ECO:0000313" key="4">
    <source>
        <dbReference type="EMBL" id="KAK9693737.1"/>
    </source>
</evidence>
<dbReference type="InterPro" id="IPR002110">
    <property type="entry name" value="Ankyrin_rpt"/>
</dbReference>
<feature type="repeat" description="ANK" evidence="3">
    <location>
        <begin position="28"/>
        <end position="60"/>
    </location>
</feature>
<dbReference type="PROSITE" id="PS50088">
    <property type="entry name" value="ANK_REPEAT"/>
    <property type="match status" value="6"/>
</dbReference>
<dbReference type="Gene3D" id="1.25.40.20">
    <property type="entry name" value="Ankyrin repeat-containing domain"/>
    <property type="match status" value="4"/>
</dbReference>
<proteinExistence type="predicted"/>
<reference evidence="4 5" key="1">
    <citation type="journal article" date="2024" name="BMC Genomics">
        <title>De novo assembly and annotation of Popillia japonica's genome with initial clues to its potential as an invasive pest.</title>
        <authorList>
            <person name="Cucini C."/>
            <person name="Boschi S."/>
            <person name="Funari R."/>
            <person name="Cardaioli E."/>
            <person name="Iannotti N."/>
            <person name="Marturano G."/>
            <person name="Paoli F."/>
            <person name="Bruttini M."/>
            <person name="Carapelli A."/>
            <person name="Frati F."/>
            <person name="Nardi F."/>
        </authorList>
    </citation>
    <scope>NUCLEOTIDE SEQUENCE [LARGE SCALE GENOMIC DNA]</scope>
    <source>
        <strain evidence="4">DMR45628</strain>
    </source>
</reference>
<dbReference type="Pfam" id="PF13606">
    <property type="entry name" value="Ank_3"/>
    <property type="match status" value="1"/>
</dbReference>
<dbReference type="AlphaFoldDB" id="A0AAW1IVE1"/>
<dbReference type="Pfam" id="PF12796">
    <property type="entry name" value="Ank_2"/>
    <property type="match status" value="3"/>
</dbReference>
<dbReference type="PROSITE" id="PS50297">
    <property type="entry name" value="ANK_REP_REGION"/>
    <property type="match status" value="6"/>
</dbReference>
<feature type="repeat" description="ANK" evidence="3">
    <location>
        <begin position="357"/>
        <end position="389"/>
    </location>
</feature>
<feature type="repeat" description="ANK" evidence="3">
    <location>
        <begin position="296"/>
        <end position="328"/>
    </location>
</feature>
<feature type="repeat" description="ANK" evidence="3">
    <location>
        <begin position="243"/>
        <end position="275"/>
    </location>
</feature>
<protein>
    <submittedName>
        <fullName evidence="4">Ankyrin repeats (3 copies)</fullName>
    </submittedName>
</protein>
<dbReference type="Proteomes" id="UP001458880">
    <property type="component" value="Unassembled WGS sequence"/>
</dbReference>
<comment type="caution">
    <text evidence="4">The sequence shown here is derived from an EMBL/GenBank/DDBJ whole genome shotgun (WGS) entry which is preliminary data.</text>
</comment>